<evidence type="ECO:0000313" key="2">
    <source>
        <dbReference type="Proteomes" id="UP001186974"/>
    </source>
</evidence>
<sequence length="96" mass="9966">MLILIAGITGNIGRACATHALSAGHHVRGLGRNPDRLPDSISAKLDSFVQSTSYYDVAALDKACAGGVEAVICAYGPSQELALDGQLMLLRAAERA</sequence>
<proteinExistence type="predicted"/>
<gene>
    <name evidence="1" type="ORF">LTS18_004928</name>
</gene>
<comment type="caution">
    <text evidence="1">The sequence shown here is derived from an EMBL/GenBank/DDBJ whole genome shotgun (WGS) entry which is preliminary data.</text>
</comment>
<evidence type="ECO:0000313" key="1">
    <source>
        <dbReference type="EMBL" id="KAK3079412.1"/>
    </source>
</evidence>
<reference evidence="1" key="1">
    <citation type="submission" date="2024-09" db="EMBL/GenBank/DDBJ databases">
        <title>Black Yeasts Isolated from many extreme environments.</title>
        <authorList>
            <person name="Coleine C."/>
            <person name="Stajich J.E."/>
            <person name="Selbmann L."/>
        </authorList>
    </citation>
    <scope>NUCLEOTIDE SEQUENCE</scope>
    <source>
        <strain evidence="1">CCFEE 5737</strain>
    </source>
</reference>
<organism evidence="1 2">
    <name type="scientific">Coniosporium uncinatum</name>
    <dbReference type="NCBI Taxonomy" id="93489"/>
    <lineage>
        <taxon>Eukaryota</taxon>
        <taxon>Fungi</taxon>
        <taxon>Dikarya</taxon>
        <taxon>Ascomycota</taxon>
        <taxon>Pezizomycotina</taxon>
        <taxon>Dothideomycetes</taxon>
        <taxon>Dothideomycetes incertae sedis</taxon>
        <taxon>Coniosporium</taxon>
    </lineage>
</organism>
<accession>A0ACC3DRS2</accession>
<dbReference type="Proteomes" id="UP001186974">
    <property type="component" value="Unassembled WGS sequence"/>
</dbReference>
<keyword evidence="2" id="KW-1185">Reference proteome</keyword>
<protein>
    <submittedName>
        <fullName evidence="1">Uncharacterized protein</fullName>
    </submittedName>
</protein>
<dbReference type="EMBL" id="JAWDJW010001160">
    <property type="protein sequence ID" value="KAK3079412.1"/>
    <property type="molecule type" value="Genomic_DNA"/>
</dbReference>
<name>A0ACC3DRS2_9PEZI</name>
<feature type="non-terminal residue" evidence="1">
    <location>
        <position position="96"/>
    </location>
</feature>